<evidence type="ECO:0000256" key="8">
    <source>
        <dbReference type="RuleBase" id="RU362056"/>
    </source>
</evidence>
<evidence type="ECO:0000256" key="1">
    <source>
        <dbReference type="ARBA" id="ARBA00004651"/>
    </source>
</evidence>
<keyword evidence="6 8" id="KW-0472">Membrane</keyword>
<evidence type="ECO:0000256" key="5">
    <source>
        <dbReference type="ARBA" id="ARBA00022989"/>
    </source>
</evidence>
<gene>
    <name evidence="11" type="ORF">NDU88_005370</name>
</gene>
<evidence type="ECO:0000256" key="3">
    <source>
        <dbReference type="ARBA" id="ARBA00022475"/>
    </source>
</evidence>
<evidence type="ECO:0000313" key="11">
    <source>
        <dbReference type="EMBL" id="KAJ1164938.1"/>
    </source>
</evidence>
<dbReference type="InterPro" id="IPR004156">
    <property type="entry name" value="OATP"/>
</dbReference>
<dbReference type="GO" id="GO:0015347">
    <property type="term" value="F:sodium-independent organic anion transmembrane transporter activity"/>
    <property type="evidence" value="ECO:0007669"/>
    <property type="project" value="TreeGrafter"/>
</dbReference>
<feature type="domain" description="Kazal-like" evidence="10">
    <location>
        <begin position="298"/>
        <end position="353"/>
    </location>
</feature>
<feature type="region of interest" description="Disordered" evidence="9">
    <location>
        <begin position="138"/>
        <end position="157"/>
    </location>
</feature>
<feature type="transmembrane region" description="Helical" evidence="8">
    <location>
        <begin position="468"/>
        <end position="492"/>
    </location>
</feature>
<feature type="transmembrane region" description="Helical" evidence="8">
    <location>
        <begin position="382"/>
        <end position="405"/>
    </location>
</feature>
<dbReference type="PROSITE" id="PS51465">
    <property type="entry name" value="KAZAL_2"/>
    <property type="match status" value="1"/>
</dbReference>
<keyword evidence="8" id="KW-0813">Transport</keyword>
<comment type="subcellular location">
    <subcellularLocation>
        <location evidence="1 8">Cell membrane</location>
        <topology evidence="1 8">Multi-pass membrane protein</topology>
    </subcellularLocation>
</comment>
<feature type="transmembrane region" description="Helical" evidence="8">
    <location>
        <begin position="177"/>
        <end position="199"/>
    </location>
</feature>
<protein>
    <recommendedName>
        <fullName evidence="8">Solute carrier organic anion transporter family member</fullName>
    </recommendedName>
</protein>
<keyword evidence="8" id="KW-0406">Ion transport</keyword>
<organism evidence="11 12">
    <name type="scientific">Pleurodeles waltl</name>
    <name type="common">Iberian ribbed newt</name>
    <dbReference type="NCBI Taxonomy" id="8319"/>
    <lineage>
        <taxon>Eukaryota</taxon>
        <taxon>Metazoa</taxon>
        <taxon>Chordata</taxon>
        <taxon>Craniata</taxon>
        <taxon>Vertebrata</taxon>
        <taxon>Euteleostomi</taxon>
        <taxon>Amphibia</taxon>
        <taxon>Batrachia</taxon>
        <taxon>Caudata</taxon>
        <taxon>Salamandroidea</taxon>
        <taxon>Salamandridae</taxon>
        <taxon>Pleurodelinae</taxon>
        <taxon>Pleurodeles</taxon>
    </lineage>
</organism>
<dbReference type="Pfam" id="PF03137">
    <property type="entry name" value="OATP"/>
    <property type="match status" value="1"/>
</dbReference>
<dbReference type="InterPro" id="IPR036259">
    <property type="entry name" value="MFS_trans_sf"/>
</dbReference>
<evidence type="ECO:0000256" key="4">
    <source>
        <dbReference type="ARBA" id="ARBA00022692"/>
    </source>
</evidence>
<evidence type="ECO:0000313" key="12">
    <source>
        <dbReference type="Proteomes" id="UP001066276"/>
    </source>
</evidence>
<reference evidence="11" key="1">
    <citation type="journal article" date="2022" name="bioRxiv">
        <title>Sequencing and chromosome-scale assembly of the giantPleurodeles waltlgenome.</title>
        <authorList>
            <person name="Brown T."/>
            <person name="Elewa A."/>
            <person name="Iarovenko S."/>
            <person name="Subramanian E."/>
            <person name="Araus A.J."/>
            <person name="Petzold A."/>
            <person name="Susuki M."/>
            <person name="Suzuki K.-i.T."/>
            <person name="Hayashi T."/>
            <person name="Toyoda A."/>
            <person name="Oliveira C."/>
            <person name="Osipova E."/>
            <person name="Leigh N.D."/>
            <person name="Simon A."/>
            <person name="Yun M.H."/>
        </authorList>
    </citation>
    <scope>NUCLEOTIDE SEQUENCE</scope>
    <source>
        <strain evidence="11">20211129_DDA</strain>
        <tissue evidence="11">Liver</tissue>
    </source>
</reference>
<dbReference type="PANTHER" id="PTHR11388">
    <property type="entry name" value="ORGANIC ANION TRANSPORTER"/>
    <property type="match status" value="1"/>
</dbReference>
<dbReference type="Pfam" id="PF07648">
    <property type="entry name" value="Kazal_2"/>
    <property type="match status" value="1"/>
</dbReference>
<comment type="caution">
    <text evidence="11">The sequence shown here is derived from an EMBL/GenBank/DDBJ whole genome shotgun (WGS) entry which is preliminary data.</text>
</comment>
<name>A0AAV7SLF5_PLEWA</name>
<dbReference type="InterPro" id="IPR002350">
    <property type="entry name" value="Kazal_dom"/>
</dbReference>
<dbReference type="NCBIfam" id="TIGR00805">
    <property type="entry name" value="oat"/>
    <property type="match status" value="1"/>
</dbReference>
<dbReference type="SUPFAM" id="SSF100895">
    <property type="entry name" value="Kazal-type serine protease inhibitors"/>
    <property type="match status" value="1"/>
</dbReference>
<dbReference type="Gene3D" id="1.20.1250.20">
    <property type="entry name" value="MFS general substrate transporter like domains"/>
    <property type="match status" value="1"/>
</dbReference>
<keyword evidence="12" id="KW-1185">Reference proteome</keyword>
<feature type="transmembrane region" description="Helical" evidence="8">
    <location>
        <begin position="60"/>
        <end position="88"/>
    </location>
</feature>
<evidence type="ECO:0000256" key="2">
    <source>
        <dbReference type="ARBA" id="ARBA00009657"/>
    </source>
</evidence>
<evidence type="ECO:0000256" key="7">
    <source>
        <dbReference type="ARBA" id="ARBA00023157"/>
    </source>
</evidence>
<comment type="similarity">
    <text evidence="2 8">Belongs to the organo anion transporter (TC 2.A.60) family.</text>
</comment>
<keyword evidence="5 8" id="KW-1133">Transmembrane helix</keyword>
<dbReference type="Proteomes" id="UP001066276">
    <property type="component" value="Chromosome 4_2"/>
</dbReference>
<evidence type="ECO:0000256" key="6">
    <source>
        <dbReference type="ARBA" id="ARBA00023136"/>
    </source>
</evidence>
<keyword evidence="4 8" id="KW-0812">Transmembrane</keyword>
<keyword evidence="7" id="KW-1015">Disulfide bond</keyword>
<feature type="compositionally biased region" description="Basic and acidic residues" evidence="9">
    <location>
        <begin position="503"/>
        <end position="518"/>
    </location>
</feature>
<dbReference type="Gene3D" id="3.30.60.30">
    <property type="match status" value="1"/>
</dbReference>
<dbReference type="GO" id="GO:0043252">
    <property type="term" value="P:sodium-independent organic anion transport"/>
    <property type="evidence" value="ECO:0007669"/>
    <property type="project" value="TreeGrafter"/>
</dbReference>
<dbReference type="GO" id="GO:0006811">
    <property type="term" value="P:monoatomic ion transport"/>
    <property type="evidence" value="ECO:0007669"/>
    <property type="project" value="UniProtKB-KW"/>
</dbReference>
<comment type="caution">
    <text evidence="8">Lacks conserved residue(s) required for the propagation of feature annotation.</text>
</comment>
<dbReference type="PANTHER" id="PTHR11388:SF16">
    <property type="entry name" value="SOLUTE CARRIER ORGANIC ANION TRANSPORTER FAMILY MEMBER 1A2"/>
    <property type="match status" value="1"/>
</dbReference>
<accession>A0AAV7SLF5</accession>
<feature type="transmembrane region" description="Helical" evidence="8">
    <location>
        <begin position="108"/>
        <end position="132"/>
    </location>
</feature>
<feature type="compositionally biased region" description="Basic and acidic residues" evidence="9">
    <location>
        <begin position="138"/>
        <end position="153"/>
    </location>
</feature>
<feature type="transmembrane region" description="Helical" evidence="8">
    <location>
        <begin position="250"/>
        <end position="275"/>
    </location>
</feature>
<dbReference type="AlphaFoldDB" id="A0AAV7SLF5"/>
<evidence type="ECO:0000256" key="9">
    <source>
        <dbReference type="SAM" id="MobiDB-lite"/>
    </source>
</evidence>
<feature type="transmembrane region" description="Helical" evidence="8">
    <location>
        <begin position="219"/>
        <end position="238"/>
    </location>
</feature>
<evidence type="ECO:0000259" key="10">
    <source>
        <dbReference type="PROSITE" id="PS51465"/>
    </source>
</evidence>
<dbReference type="SUPFAM" id="SSF103473">
    <property type="entry name" value="MFS general substrate transporter"/>
    <property type="match status" value="1"/>
</dbReference>
<dbReference type="EMBL" id="JANPWB010000008">
    <property type="protein sequence ID" value="KAJ1164938.1"/>
    <property type="molecule type" value="Genomic_DNA"/>
</dbReference>
<sequence length="535" mass="58817">MANESQWNVPEAEECGNEVESLMWVYVLMGNILRGVGETPIAPLGLSYLDDFAKQENSPLYIGIVHTVEVAGPLIGSLLAAFCAQLYVDFPSTDLADVTLEKNDARWVGAWWLGYLINASVTLLAAVPFCFLPKSLPKEGEEDKPKSLETTKGHKERHVPRSQQSIAKDFLPCLKGLFCNPVYVLFLVITVMQFNAYTGMLTFVPKYVEVMYGKSASEAIFLLAVYNIPVIGVGYFLGGLLMKKFKISTFYAANISFWTSVLDYSLFFFLAFVFVCKNSTLAGITVAYDSTPQISNTDLLQSECNVDCSCPTTIWDPVCGDNGLTYASACLAGCDSSTWTRKQFVLSNCSCIEASGLPFINASAVSGSCPREGACDTMLQSFLIMSLVTCLIYAVGGMPGYMVLIRNLKPEEKSLGLGLHLLAARSLGSIPSPIYYGALIDTTCLKWETTRCGEPGACRIYDTYAFQLVYLVLSALIRAAAYVPCVVLIILLKKRESHDGDKADINEEKNMVTERNTKDALNMDEMQELKPLPEE</sequence>
<dbReference type="InterPro" id="IPR036058">
    <property type="entry name" value="Kazal_dom_sf"/>
</dbReference>
<dbReference type="GO" id="GO:0015125">
    <property type="term" value="F:bile acid transmembrane transporter activity"/>
    <property type="evidence" value="ECO:0007669"/>
    <property type="project" value="TreeGrafter"/>
</dbReference>
<dbReference type="GO" id="GO:0016323">
    <property type="term" value="C:basolateral plasma membrane"/>
    <property type="evidence" value="ECO:0007669"/>
    <property type="project" value="TreeGrafter"/>
</dbReference>
<proteinExistence type="inferred from homology"/>
<keyword evidence="3" id="KW-1003">Cell membrane</keyword>
<feature type="region of interest" description="Disordered" evidence="9">
    <location>
        <begin position="503"/>
        <end position="535"/>
    </location>
</feature>